<keyword evidence="3" id="KW-1185">Reference proteome</keyword>
<dbReference type="KEGG" id="pti:PHATRDRAFT_10954"/>
<evidence type="ECO:0000259" key="1">
    <source>
        <dbReference type="PROSITE" id="PS51489"/>
    </source>
</evidence>
<dbReference type="eggNOG" id="KOG1166">
    <property type="taxonomic scope" value="Eukaryota"/>
</dbReference>
<protein>
    <recommendedName>
        <fullName evidence="1">BUB1 N-terminal domain-containing protein</fullName>
    </recommendedName>
</protein>
<dbReference type="InterPro" id="IPR013212">
    <property type="entry name" value="Mad3/Bub1_I"/>
</dbReference>
<dbReference type="PaxDb" id="2850-Phatr10954"/>
<proteinExistence type="predicted"/>
<dbReference type="PROSITE" id="PS51489">
    <property type="entry name" value="BUB1_N"/>
    <property type="match status" value="1"/>
</dbReference>
<organism evidence="2 3">
    <name type="scientific">Phaeodactylum tricornutum (strain CCAP 1055/1)</name>
    <dbReference type="NCBI Taxonomy" id="556484"/>
    <lineage>
        <taxon>Eukaryota</taxon>
        <taxon>Sar</taxon>
        <taxon>Stramenopiles</taxon>
        <taxon>Ochrophyta</taxon>
        <taxon>Bacillariophyta</taxon>
        <taxon>Bacillariophyceae</taxon>
        <taxon>Bacillariophycidae</taxon>
        <taxon>Naviculales</taxon>
        <taxon>Phaeodactylaceae</taxon>
        <taxon>Phaeodactylum</taxon>
    </lineage>
</organism>
<dbReference type="GO" id="GO:0032991">
    <property type="term" value="C:protein-containing complex"/>
    <property type="evidence" value="ECO:0007669"/>
    <property type="project" value="UniProtKB-ARBA"/>
</dbReference>
<dbReference type="PANTHER" id="PTHR14030">
    <property type="entry name" value="MITOTIC CHECKPOINT SERINE/THREONINE-PROTEIN KINASE BUB1"/>
    <property type="match status" value="1"/>
</dbReference>
<dbReference type="GeneID" id="7197922"/>
<dbReference type="GO" id="GO:0007094">
    <property type="term" value="P:mitotic spindle assembly checkpoint signaling"/>
    <property type="evidence" value="ECO:0007669"/>
    <property type="project" value="InterPro"/>
</dbReference>
<reference evidence="3" key="2">
    <citation type="submission" date="2008-08" db="EMBL/GenBank/DDBJ databases">
        <authorList>
            <consortium name="Diatom Consortium"/>
            <person name="Grigoriev I."/>
            <person name="Grimwood J."/>
            <person name="Kuo A."/>
            <person name="Otillar R.P."/>
            <person name="Salamov A."/>
            <person name="Detter J.C."/>
            <person name="Lindquist E."/>
            <person name="Shapiro H."/>
            <person name="Lucas S."/>
            <person name="Glavina del Rio T."/>
            <person name="Pitluck S."/>
            <person name="Rokhsar D."/>
            <person name="Bowler C."/>
        </authorList>
    </citation>
    <scope>GENOME REANNOTATION</scope>
    <source>
        <strain evidence="3">CCAP 1055/1</strain>
    </source>
</reference>
<feature type="domain" description="BUB1 N-terminal" evidence="1">
    <location>
        <begin position="56"/>
        <end position="209"/>
    </location>
</feature>
<sequence length="209" mass="24868">MEATPLWERSKENAAPLERGRSVVALERSIAAMESEEDRREQSRLSEHYERLVRTSEALDYEASGDDDPLIHWLSYIKYHQDAFPSDTHSQFLLFERCLRALSPIQKYANDPRFVRVCCMYADKTDRPLEVFQHLHQQRIGSDIAVFWMAWAFKAEQQQNYQFAEKILDKGIRKKAQPLKLLLQRHKQFQRRMTRHWLNATQAEEENED</sequence>
<dbReference type="Gene3D" id="1.25.40.430">
    <property type="match status" value="1"/>
</dbReference>
<feature type="non-terminal residue" evidence="2">
    <location>
        <position position="209"/>
    </location>
</feature>
<dbReference type="PANTHER" id="PTHR14030:SF4">
    <property type="entry name" value="BUB1 KINASE, ISOFORM A-RELATED"/>
    <property type="match status" value="1"/>
</dbReference>
<dbReference type="STRING" id="556484.B7FUY0"/>
<dbReference type="SMART" id="SM00777">
    <property type="entry name" value="Mad3_BUB1_I"/>
    <property type="match status" value="1"/>
</dbReference>
<dbReference type="RefSeq" id="XP_002178675.1">
    <property type="nucleotide sequence ID" value="XM_002178639.1"/>
</dbReference>
<evidence type="ECO:0000313" key="3">
    <source>
        <dbReference type="Proteomes" id="UP000000759"/>
    </source>
</evidence>
<name>B7FUY0_PHATC</name>
<reference evidence="2 3" key="1">
    <citation type="journal article" date="2008" name="Nature">
        <title>The Phaeodactylum genome reveals the evolutionary history of diatom genomes.</title>
        <authorList>
            <person name="Bowler C."/>
            <person name="Allen A.E."/>
            <person name="Badger J.H."/>
            <person name="Grimwood J."/>
            <person name="Jabbari K."/>
            <person name="Kuo A."/>
            <person name="Maheswari U."/>
            <person name="Martens C."/>
            <person name="Maumus F."/>
            <person name="Otillar R.P."/>
            <person name="Rayko E."/>
            <person name="Salamov A."/>
            <person name="Vandepoele K."/>
            <person name="Beszteri B."/>
            <person name="Gruber A."/>
            <person name="Heijde M."/>
            <person name="Katinka M."/>
            <person name="Mock T."/>
            <person name="Valentin K."/>
            <person name="Verret F."/>
            <person name="Berges J.A."/>
            <person name="Brownlee C."/>
            <person name="Cadoret J.P."/>
            <person name="Chiovitti A."/>
            <person name="Choi C.J."/>
            <person name="Coesel S."/>
            <person name="De Martino A."/>
            <person name="Detter J.C."/>
            <person name="Durkin C."/>
            <person name="Falciatore A."/>
            <person name="Fournet J."/>
            <person name="Haruta M."/>
            <person name="Huysman M.J."/>
            <person name="Jenkins B.D."/>
            <person name="Jiroutova K."/>
            <person name="Jorgensen R.E."/>
            <person name="Joubert Y."/>
            <person name="Kaplan A."/>
            <person name="Kroger N."/>
            <person name="Kroth P.G."/>
            <person name="La Roche J."/>
            <person name="Lindquist E."/>
            <person name="Lommer M."/>
            <person name="Martin-Jezequel V."/>
            <person name="Lopez P.J."/>
            <person name="Lucas S."/>
            <person name="Mangogna M."/>
            <person name="McGinnis K."/>
            <person name="Medlin L.K."/>
            <person name="Montsant A."/>
            <person name="Oudot-Le Secq M.P."/>
            <person name="Napoli C."/>
            <person name="Obornik M."/>
            <person name="Parker M.S."/>
            <person name="Petit J.L."/>
            <person name="Porcel B.M."/>
            <person name="Poulsen N."/>
            <person name="Robison M."/>
            <person name="Rychlewski L."/>
            <person name="Rynearson T.A."/>
            <person name="Schmutz J."/>
            <person name="Shapiro H."/>
            <person name="Siaut M."/>
            <person name="Stanley M."/>
            <person name="Sussman M.R."/>
            <person name="Taylor A.R."/>
            <person name="Vardi A."/>
            <person name="von Dassow P."/>
            <person name="Vyverman W."/>
            <person name="Willis A."/>
            <person name="Wyrwicz L.S."/>
            <person name="Rokhsar D.S."/>
            <person name="Weissenbach J."/>
            <person name="Armbrust E.V."/>
            <person name="Green B.R."/>
            <person name="Van de Peer Y."/>
            <person name="Grigoriev I.V."/>
        </authorList>
    </citation>
    <scope>NUCLEOTIDE SEQUENCE [LARGE SCALE GENOMIC DNA]</scope>
    <source>
        <strain evidence="2 3">CCAP 1055/1</strain>
    </source>
</reference>
<dbReference type="EMBL" id="CM000607">
    <property type="protein sequence ID" value="EEC50340.1"/>
    <property type="molecule type" value="Genomic_DNA"/>
</dbReference>
<dbReference type="Pfam" id="PF08311">
    <property type="entry name" value="Mad3_BUB1_I"/>
    <property type="match status" value="1"/>
</dbReference>
<dbReference type="AlphaFoldDB" id="B7FUY0"/>
<dbReference type="InParanoid" id="B7FUY0"/>
<dbReference type="GO" id="GO:0004672">
    <property type="term" value="F:protein kinase activity"/>
    <property type="evidence" value="ECO:0007669"/>
    <property type="project" value="TreeGrafter"/>
</dbReference>
<dbReference type="HOGENOM" id="CLU_263974_0_0_1"/>
<dbReference type="OrthoDB" id="248495at2759"/>
<evidence type="ECO:0000313" key="2">
    <source>
        <dbReference type="EMBL" id="EEC50340.1"/>
    </source>
</evidence>
<dbReference type="InterPro" id="IPR015661">
    <property type="entry name" value="Bub1/Mad3"/>
</dbReference>
<accession>B7FUY0</accession>
<dbReference type="GO" id="GO:0051754">
    <property type="term" value="P:meiotic sister chromatid cohesion, centromeric"/>
    <property type="evidence" value="ECO:0007669"/>
    <property type="project" value="TreeGrafter"/>
</dbReference>
<dbReference type="Proteomes" id="UP000000759">
    <property type="component" value="Chromosome 4"/>
</dbReference>
<gene>
    <name evidence="2" type="ORF">PHATRDRAFT_10954</name>
</gene>